<sequence>MEQVIDSWGLAPNKLLKPSDSLYINKYNNNHNNKGTALYTPESQSNAFMNSNANNNTIIDKINDTNSVDSNANVTANNNCIITTTNNVATDDLFDMNYYDIDNFLTQELRDLDIPILPNTQDSSISNGDDQLLNWNSYSNCQNNNDNSNYGIIEDTGNNIYTNKSQNMPSHKRGLSGTAIFGFTNHNKTLSISSLQRSGLENIPISINTDNKNRNSPNVLNQFDEKDSNITNDLIEQEDEVSKLIFRQQQELRQALEKQKLVNQKLQEQLRANQLQQERLQRALEEQANCTSPVLRNNKNHQTNNNASPSPQRSYRTPAKMTTEDELIVTSNSADGKYQFPPPSMLSPALSNTSLTGSPIKRSHNRTRNPVFSLSNSLMASSLSPNKCKNNLSNFDDKINDLFQDMNDEANKKTVIEPLNSPFFNLTSPSFRSQKHLKKESVTSTVSTIPLSACDSDIETGNGQELLGLGITLADDQNDKDNKYSSSNDNNIVKTKIINKTRQLPAKVEIMPTIPASSENTPMKQSLSQNKEAGTSINDSRGDIPQKHIFQHTPIKQKPEMVVINDTATPVLQPPLNFANISPSNSIFQRTTLSPSYMGERTIVLGSPQMPPPVETLMGPIKITRKLSTLPRGCIDQYVKELPDKQYLCLYPGCGKHFKRRYNIRTHIQTHLEDRPYVCDYPGCDRAFVRNHDLIRHKKLHLNKSFSCPCGKKFADGDLLKQHQSLMLCQNIKKYDNFMVIKKTATSSPTRNSTVSTSESPAKKHRDSSESPVKRSVETDNTGYVQNKLEEQLSLKYIQQYTPRDNKSPIESPSTPSSYDNLHK</sequence>
<dbReference type="Pfam" id="PF00096">
    <property type="entry name" value="zf-C2H2"/>
    <property type="match status" value="2"/>
</dbReference>
<feature type="compositionally biased region" description="Polar residues" evidence="11">
    <location>
        <begin position="746"/>
        <end position="760"/>
    </location>
</feature>
<feature type="domain" description="C2H2-type" evidence="12">
    <location>
        <begin position="647"/>
        <end position="676"/>
    </location>
</feature>
<dbReference type="PROSITE" id="PS00028">
    <property type="entry name" value="ZINC_FINGER_C2H2_1"/>
    <property type="match status" value="2"/>
</dbReference>
<evidence type="ECO:0000256" key="1">
    <source>
        <dbReference type="ARBA" id="ARBA00004123"/>
    </source>
</evidence>
<dbReference type="InterPro" id="IPR050329">
    <property type="entry name" value="GLI_C2H2-zinc-finger"/>
</dbReference>
<evidence type="ECO:0000256" key="6">
    <source>
        <dbReference type="ARBA" id="ARBA00023015"/>
    </source>
</evidence>
<feature type="compositionally biased region" description="Basic and acidic residues" evidence="11">
    <location>
        <begin position="767"/>
        <end position="778"/>
    </location>
</feature>
<gene>
    <name evidence="13" type="ORF">RI543_004991</name>
</gene>
<accession>A0AAN7WL64</accession>
<organism evidence="13 14">
    <name type="scientific">Arxiozyma heterogenica</name>
    <dbReference type="NCBI Taxonomy" id="278026"/>
    <lineage>
        <taxon>Eukaryota</taxon>
        <taxon>Fungi</taxon>
        <taxon>Dikarya</taxon>
        <taxon>Ascomycota</taxon>
        <taxon>Saccharomycotina</taxon>
        <taxon>Saccharomycetes</taxon>
        <taxon>Saccharomycetales</taxon>
        <taxon>Saccharomycetaceae</taxon>
        <taxon>Arxiozyma</taxon>
    </lineage>
</organism>
<evidence type="ECO:0000256" key="5">
    <source>
        <dbReference type="ARBA" id="ARBA00022833"/>
    </source>
</evidence>
<proteinExistence type="predicted"/>
<evidence type="ECO:0000256" key="3">
    <source>
        <dbReference type="ARBA" id="ARBA00022737"/>
    </source>
</evidence>
<dbReference type="GO" id="GO:0008270">
    <property type="term" value="F:zinc ion binding"/>
    <property type="evidence" value="ECO:0007669"/>
    <property type="project" value="UniProtKB-KW"/>
</dbReference>
<keyword evidence="7" id="KW-0804">Transcription</keyword>
<evidence type="ECO:0000259" key="12">
    <source>
        <dbReference type="PROSITE" id="PS50157"/>
    </source>
</evidence>
<keyword evidence="10" id="KW-0175">Coiled coil</keyword>
<dbReference type="InterPro" id="IPR036236">
    <property type="entry name" value="Znf_C2H2_sf"/>
</dbReference>
<evidence type="ECO:0000256" key="9">
    <source>
        <dbReference type="PROSITE-ProRule" id="PRU00042"/>
    </source>
</evidence>
<dbReference type="PANTHER" id="PTHR19818">
    <property type="entry name" value="ZINC FINGER PROTEIN ZIC AND GLI"/>
    <property type="match status" value="1"/>
</dbReference>
<evidence type="ECO:0000256" key="2">
    <source>
        <dbReference type="ARBA" id="ARBA00022723"/>
    </source>
</evidence>
<keyword evidence="3" id="KW-0677">Repeat</keyword>
<dbReference type="SUPFAM" id="SSF57667">
    <property type="entry name" value="beta-beta-alpha zinc fingers"/>
    <property type="match status" value="1"/>
</dbReference>
<evidence type="ECO:0000256" key="8">
    <source>
        <dbReference type="ARBA" id="ARBA00023242"/>
    </source>
</evidence>
<feature type="compositionally biased region" description="Polar residues" evidence="11">
    <location>
        <begin position="797"/>
        <end position="824"/>
    </location>
</feature>
<dbReference type="GO" id="GO:0005634">
    <property type="term" value="C:nucleus"/>
    <property type="evidence" value="ECO:0007669"/>
    <property type="project" value="UniProtKB-SubCell"/>
</dbReference>
<dbReference type="PROSITE" id="PS50157">
    <property type="entry name" value="ZINC_FINGER_C2H2_2"/>
    <property type="match status" value="2"/>
</dbReference>
<name>A0AAN7WL64_9SACH</name>
<comment type="caution">
    <text evidence="13">The sequence shown here is derived from an EMBL/GenBank/DDBJ whole genome shotgun (WGS) entry which is preliminary data.</text>
</comment>
<dbReference type="EMBL" id="JAWIZZ010000071">
    <property type="protein sequence ID" value="KAK5773682.1"/>
    <property type="molecule type" value="Genomic_DNA"/>
</dbReference>
<keyword evidence="8" id="KW-0539">Nucleus</keyword>
<evidence type="ECO:0000313" key="14">
    <source>
        <dbReference type="Proteomes" id="UP001306508"/>
    </source>
</evidence>
<evidence type="ECO:0000313" key="13">
    <source>
        <dbReference type="EMBL" id="KAK5773682.1"/>
    </source>
</evidence>
<dbReference type="SMART" id="SM00355">
    <property type="entry name" value="ZnF_C2H2"/>
    <property type="match status" value="2"/>
</dbReference>
<dbReference type="GO" id="GO:0000978">
    <property type="term" value="F:RNA polymerase II cis-regulatory region sequence-specific DNA binding"/>
    <property type="evidence" value="ECO:0007669"/>
    <property type="project" value="TreeGrafter"/>
</dbReference>
<dbReference type="GO" id="GO:0045944">
    <property type="term" value="P:positive regulation of transcription by RNA polymerase II"/>
    <property type="evidence" value="ECO:0007669"/>
    <property type="project" value="UniProtKB-ARBA"/>
</dbReference>
<keyword evidence="4 9" id="KW-0863">Zinc-finger</keyword>
<dbReference type="InterPro" id="IPR013087">
    <property type="entry name" value="Znf_C2H2_type"/>
</dbReference>
<dbReference type="Gene3D" id="3.30.160.60">
    <property type="entry name" value="Classic Zinc Finger"/>
    <property type="match status" value="2"/>
</dbReference>
<feature type="region of interest" description="Disordered" evidence="11">
    <location>
        <begin position="516"/>
        <end position="544"/>
    </location>
</feature>
<feature type="coiled-coil region" evidence="10">
    <location>
        <begin position="249"/>
        <end position="286"/>
    </location>
</feature>
<feature type="domain" description="C2H2-type" evidence="12">
    <location>
        <begin position="677"/>
        <end position="706"/>
    </location>
</feature>
<dbReference type="FunFam" id="3.30.160.60:FF:000125">
    <property type="entry name" value="Putative zinc finger protein 143"/>
    <property type="match status" value="1"/>
</dbReference>
<feature type="compositionally biased region" description="Polar residues" evidence="11">
    <location>
        <begin position="290"/>
        <end position="315"/>
    </location>
</feature>
<keyword evidence="5" id="KW-0862">Zinc</keyword>
<dbReference type="GO" id="GO:0000981">
    <property type="term" value="F:DNA-binding transcription factor activity, RNA polymerase II-specific"/>
    <property type="evidence" value="ECO:0007669"/>
    <property type="project" value="UniProtKB-ARBA"/>
</dbReference>
<dbReference type="Proteomes" id="UP001306508">
    <property type="component" value="Unassembled WGS sequence"/>
</dbReference>
<comment type="subcellular location">
    <subcellularLocation>
        <location evidence="1">Nucleus</location>
    </subcellularLocation>
</comment>
<dbReference type="PANTHER" id="PTHR19818:SF144">
    <property type="entry name" value="METALLOTHIONEIN EXPRESSION ACTIVATOR-RELATED"/>
    <property type="match status" value="1"/>
</dbReference>
<protein>
    <recommendedName>
        <fullName evidence="12">C2H2-type domain-containing protein</fullName>
    </recommendedName>
</protein>
<evidence type="ECO:0000256" key="10">
    <source>
        <dbReference type="SAM" id="Coils"/>
    </source>
</evidence>
<keyword evidence="2" id="KW-0479">Metal-binding</keyword>
<feature type="region of interest" description="Disordered" evidence="11">
    <location>
        <begin position="746"/>
        <end position="824"/>
    </location>
</feature>
<feature type="region of interest" description="Disordered" evidence="11">
    <location>
        <begin position="290"/>
        <end position="319"/>
    </location>
</feature>
<keyword evidence="14" id="KW-1185">Reference proteome</keyword>
<evidence type="ECO:0000256" key="7">
    <source>
        <dbReference type="ARBA" id="ARBA00023163"/>
    </source>
</evidence>
<keyword evidence="6" id="KW-0805">Transcription regulation</keyword>
<feature type="compositionally biased region" description="Polar residues" evidence="11">
    <location>
        <begin position="516"/>
        <end position="539"/>
    </location>
</feature>
<dbReference type="AlphaFoldDB" id="A0AAN7WL64"/>
<evidence type="ECO:0000256" key="11">
    <source>
        <dbReference type="SAM" id="MobiDB-lite"/>
    </source>
</evidence>
<evidence type="ECO:0000256" key="4">
    <source>
        <dbReference type="ARBA" id="ARBA00022771"/>
    </source>
</evidence>
<dbReference type="FunFam" id="3.30.160.60:FF:001752">
    <property type="entry name" value="Transcriptional factor SWI5"/>
    <property type="match status" value="1"/>
</dbReference>
<reference evidence="14" key="1">
    <citation type="submission" date="2023-07" db="EMBL/GenBank/DDBJ databases">
        <title>A draft genome of Kazachstania heterogenica Y-27499.</title>
        <authorList>
            <person name="Donic C."/>
            <person name="Kralova J.S."/>
            <person name="Fidel L."/>
            <person name="Ben-Dor S."/>
            <person name="Jung S."/>
        </authorList>
    </citation>
    <scope>NUCLEOTIDE SEQUENCE [LARGE SCALE GENOMIC DNA]</scope>
    <source>
        <strain evidence="14">Y27499</strain>
    </source>
</reference>